<protein>
    <recommendedName>
        <fullName evidence="6">Thioredoxin</fullName>
    </recommendedName>
</protein>
<proteinExistence type="inferred from homology"/>
<evidence type="ECO:0000259" key="7">
    <source>
        <dbReference type="PROSITE" id="PS51352"/>
    </source>
</evidence>
<dbReference type="PRINTS" id="PR00421">
    <property type="entry name" value="THIOREDOXIN"/>
</dbReference>
<dbReference type="PANTHER" id="PTHR45663">
    <property type="entry name" value="GEO12009P1"/>
    <property type="match status" value="1"/>
</dbReference>
<dbReference type="STRING" id="889453.SAMN03080601_02861"/>
<evidence type="ECO:0000313" key="8">
    <source>
        <dbReference type="EMBL" id="SKC23583.1"/>
    </source>
</evidence>
<comment type="similarity">
    <text evidence="1">Belongs to the thioredoxin family.</text>
</comment>
<evidence type="ECO:0000256" key="5">
    <source>
        <dbReference type="ARBA" id="ARBA00023284"/>
    </source>
</evidence>
<dbReference type="AlphaFoldDB" id="A0A1T5HSC2"/>
<organism evidence="8 9">
    <name type="scientific">Alkalitalea saponilacus</name>
    <dbReference type="NCBI Taxonomy" id="889453"/>
    <lineage>
        <taxon>Bacteria</taxon>
        <taxon>Pseudomonadati</taxon>
        <taxon>Bacteroidota</taxon>
        <taxon>Bacteroidia</taxon>
        <taxon>Marinilabiliales</taxon>
        <taxon>Marinilabiliaceae</taxon>
        <taxon>Alkalitalea</taxon>
    </lineage>
</organism>
<keyword evidence="4" id="KW-1015">Disulfide bond</keyword>
<keyword evidence="3" id="KW-0249">Electron transport</keyword>
<dbReference type="InterPro" id="IPR036249">
    <property type="entry name" value="Thioredoxin-like_sf"/>
</dbReference>
<dbReference type="PROSITE" id="PS00194">
    <property type="entry name" value="THIOREDOXIN_1"/>
    <property type="match status" value="1"/>
</dbReference>
<gene>
    <name evidence="8" type="ORF">SAMN03080601_02861</name>
</gene>
<dbReference type="Pfam" id="PF00085">
    <property type="entry name" value="Thioredoxin"/>
    <property type="match status" value="1"/>
</dbReference>
<dbReference type="InterPro" id="IPR017937">
    <property type="entry name" value="Thioredoxin_CS"/>
</dbReference>
<evidence type="ECO:0000313" key="9">
    <source>
        <dbReference type="Proteomes" id="UP000191055"/>
    </source>
</evidence>
<dbReference type="SUPFAM" id="SSF52833">
    <property type="entry name" value="Thioredoxin-like"/>
    <property type="match status" value="1"/>
</dbReference>
<dbReference type="GO" id="GO:0015035">
    <property type="term" value="F:protein-disulfide reductase activity"/>
    <property type="evidence" value="ECO:0007669"/>
    <property type="project" value="UniProtKB-UniRule"/>
</dbReference>
<dbReference type="CDD" id="cd02947">
    <property type="entry name" value="TRX_family"/>
    <property type="match status" value="1"/>
</dbReference>
<dbReference type="PROSITE" id="PS51352">
    <property type="entry name" value="THIOREDOXIN_2"/>
    <property type="match status" value="1"/>
</dbReference>
<dbReference type="Gene3D" id="3.40.30.10">
    <property type="entry name" value="Glutaredoxin"/>
    <property type="match status" value="1"/>
</dbReference>
<evidence type="ECO:0000256" key="1">
    <source>
        <dbReference type="ARBA" id="ARBA00008987"/>
    </source>
</evidence>
<dbReference type="GO" id="GO:0005737">
    <property type="term" value="C:cytoplasm"/>
    <property type="evidence" value="ECO:0007669"/>
    <property type="project" value="TreeGrafter"/>
</dbReference>
<feature type="domain" description="Thioredoxin" evidence="7">
    <location>
        <begin position="61"/>
        <end position="189"/>
    </location>
</feature>
<dbReference type="InterPro" id="IPR005746">
    <property type="entry name" value="Thioredoxin"/>
</dbReference>
<dbReference type="Proteomes" id="UP000191055">
    <property type="component" value="Unassembled WGS sequence"/>
</dbReference>
<dbReference type="InterPro" id="IPR013766">
    <property type="entry name" value="Thioredoxin_domain"/>
</dbReference>
<sequence>MYEFLIRENCLRFLIFRFLYALEKMCINAVGSGVKRIVMKYVFLSLLAGMLLFGSENAAAEVNPSSAPAANANRVIELNEDSFIQKVFDFRNSETWEYKGDRPAIVDFYAVWCGPCKQLAPILEELQSEYGEKIQIYKVDAEKNRELAAAFGVSAYPTMIFIPMDADPAGARGLLPKEELERIIAEFLNVEK</sequence>
<keyword evidence="2" id="KW-0813">Transport</keyword>
<keyword evidence="5" id="KW-0676">Redox-active center</keyword>
<accession>A0A1T5HSC2</accession>
<evidence type="ECO:0000256" key="3">
    <source>
        <dbReference type="ARBA" id="ARBA00022982"/>
    </source>
</evidence>
<dbReference type="FunFam" id="3.40.30.10:FF:000229">
    <property type="entry name" value="Thioredoxin (TRX)"/>
    <property type="match status" value="1"/>
</dbReference>
<keyword evidence="9" id="KW-1185">Reference proteome</keyword>
<dbReference type="EMBL" id="FUYV01000018">
    <property type="protein sequence ID" value="SKC23583.1"/>
    <property type="molecule type" value="Genomic_DNA"/>
</dbReference>
<reference evidence="8 9" key="1">
    <citation type="submission" date="2017-02" db="EMBL/GenBank/DDBJ databases">
        <authorList>
            <person name="Peterson S.W."/>
        </authorList>
    </citation>
    <scope>NUCLEOTIDE SEQUENCE [LARGE SCALE GENOMIC DNA]</scope>
    <source>
        <strain evidence="8 9">DSM 24412</strain>
    </source>
</reference>
<evidence type="ECO:0000256" key="2">
    <source>
        <dbReference type="ARBA" id="ARBA00022448"/>
    </source>
</evidence>
<evidence type="ECO:0000256" key="6">
    <source>
        <dbReference type="NCBIfam" id="TIGR01068"/>
    </source>
</evidence>
<dbReference type="NCBIfam" id="TIGR01068">
    <property type="entry name" value="thioredoxin"/>
    <property type="match status" value="1"/>
</dbReference>
<dbReference type="PANTHER" id="PTHR45663:SF11">
    <property type="entry name" value="GEO12009P1"/>
    <property type="match status" value="1"/>
</dbReference>
<evidence type="ECO:0000256" key="4">
    <source>
        <dbReference type="ARBA" id="ARBA00023157"/>
    </source>
</evidence>
<name>A0A1T5HSC2_9BACT</name>